<organism evidence="1 2">
    <name type="scientific">Laccaria amethystina LaAM-08-1</name>
    <dbReference type="NCBI Taxonomy" id="1095629"/>
    <lineage>
        <taxon>Eukaryota</taxon>
        <taxon>Fungi</taxon>
        <taxon>Dikarya</taxon>
        <taxon>Basidiomycota</taxon>
        <taxon>Agaricomycotina</taxon>
        <taxon>Agaricomycetes</taxon>
        <taxon>Agaricomycetidae</taxon>
        <taxon>Agaricales</taxon>
        <taxon>Agaricineae</taxon>
        <taxon>Hydnangiaceae</taxon>
        <taxon>Laccaria</taxon>
    </lineage>
</organism>
<evidence type="ECO:0000313" key="2">
    <source>
        <dbReference type="Proteomes" id="UP000054477"/>
    </source>
</evidence>
<dbReference type="InterPro" id="IPR036397">
    <property type="entry name" value="RNaseH_sf"/>
</dbReference>
<keyword evidence="2" id="KW-1185">Reference proteome</keyword>
<reference evidence="2" key="2">
    <citation type="submission" date="2015-01" db="EMBL/GenBank/DDBJ databases">
        <title>Evolutionary Origins and Diversification of the Mycorrhizal Mutualists.</title>
        <authorList>
            <consortium name="DOE Joint Genome Institute"/>
            <consortium name="Mycorrhizal Genomics Consortium"/>
            <person name="Kohler A."/>
            <person name="Kuo A."/>
            <person name="Nagy L.G."/>
            <person name="Floudas D."/>
            <person name="Copeland A."/>
            <person name="Barry K.W."/>
            <person name="Cichocki N."/>
            <person name="Veneault-Fourrey C."/>
            <person name="LaButti K."/>
            <person name="Lindquist E.A."/>
            <person name="Lipzen A."/>
            <person name="Lundell T."/>
            <person name="Morin E."/>
            <person name="Murat C."/>
            <person name="Riley R."/>
            <person name="Ohm R."/>
            <person name="Sun H."/>
            <person name="Tunlid A."/>
            <person name="Henrissat B."/>
            <person name="Grigoriev I.V."/>
            <person name="Hibbett D.S."/>
            <person name="Martin F."/>
        </authorList>
    </citation>
    <scope>NUCLEOTIDE SEQUENCE [LARGE SCALE GENOMIC DNA]</scope>
    <source>
        <strain evidence="2">LaAM-08-1</strain>
    </source>
</reference>
<gene>
    <name evidence="1" type="ORF">K443DRAFT_15961</name>
</gene>
<proteinExistence type="predicted"/>
<name>A0A0C9WGK3_9AGAR</name>
<dbReference type="HOGENOM" id="CLU_005726_8_0_1"/>
<dbReference type="AlphaFoldDB" id="A0A0C9WGK3"/>
<evidence type="ECO:0008006" key="3">
    <source>
        <dbReference type="Google" id="ProtNLM"/>
    </source>
</evidence>
<sequence>MQPDFVAQKSHLKELIVSRGHICDFYPKYHCELNFIEQDWGAAKLHYHNSPKTSDIDQMEKNVIVCLDDVPNLLIQRYANRSTRFINAYA</sequence>
<reference evidence="1 2" key="1">
    <citation type="submission" date="2014-04" db="EMBL/GenBank/DDBJ databases">
        <authorList>
            <consortium name="DOE Joint Genome Institute"/>
            <person name="Kuo A."/>
            <person name="Kohler A."/>
            <person name="Nagy L.G."/>
            <person name="Floudas D."/>
            <person name="Copeland A."/>
            <person name="Barry K.W."/>
            <person name="Cichocki N."/>
            <person name="Veneault-Fourrey C."/>
            <person name="LaButti K."/>
            <person name="Lindquist E.A."/>
            <person name="Lipzen A."/>
            <person name="Lundell T."/>
            <person name="Morin E."/>
            <person name="Murat C."/>
            <person name="Sun H."/>
            <person name="Tunlid A."/>
            <person name="Henrissat B."/>
            <person name="Grigoriev I.V."/>
            <person name="Hibbett D.S."/>
            <person name="Martin F."/>
            <person name="Nordberg H.P."/>
            <person name="Cantor M.N."/>
            <person name="Hua S.X."/>
        </authorList>
    </citation>
    <scope>NUCLEOTIDE SEQUENCE [LARGE SCALE GENOMIC DNA]</scope>
    <source>
        <strain evidence="1 2">LaAM-08-1</strain>
    </source>
</reference>
<dbReference type="Proteomes" id="UP000054477">
    <property type="component" value="Unassembled WGS sequence"/>
</dbReference>
<protein>
    <recommendedName>
        <fullName evidence="3">Tc1-like transposase DDE domain-containing protein</fullName>
    </recommendedName>
</protein>
<dbReference type="OrthoDB" id="2416294at2759"/>
<dbReference type="GO" id="GO:0003676">
    <property type="term" value="F:nucleic acid binding"/>
    <property type="evidence" value="ECO:0007669"/>
    <property type="project" value="InterPro"/>
</dbReference>
<dbReference type="Gene3D" id="3.30.420.10">
    <property type="entry name" value="Ribonuclease H-like superfamily/Ribonuclease H"/>
    <property type="match status" value="1"/>
</dbReference>
<accession>A0A0C9WGK3</accession>
<dbReference type="EMBL" id="KN839586">
    <property type="protein sequence ID" value="KIJ89594.1"/>
    <property type="molecule type" value="Genomic_DNA"/>
</dbReference>
<dbReference type="STRING" id="1095629.A0A0C9WGK3"/>
<evidence type="ECO:0000313" key="1">
    <source>
        <dbReference type="EMBL" id="KIJ89594.1"/>
    </source>
</evidence>